<evidence type="ECO:0000259" key="7">
    <source>
        <dbReference type="PROSITE" id="PS50089"/>
    </source>
</evidence>
<dbReference type="Gene3D" id="3.30.40.10">
    <property type="entry name" value="Zinc/RING finger domain, C3HC4 (zinc finger)"/>
    <property type="match status" value="1"/>
</dbReference>
<dbReference type="InterPro" id="IPR013083">
    <property type="entry name" value="Znf_RING/FYVE/PHD"/>
</dbReference>
<dbReference type="AlphaFoldDB" id="A0A2P6RY88"/>
<dbReference type="SUPFAM" id="SSF57850">
    <property type="entry name" value="RING/U-box"/>
    <property type="match status" value="1"/>
</dbReference>
<dbReference type="EMBL" id="PDCK01000040">
    <property type="protein sequence ID" value="PRQ51395.1"/>
    <property type="molecule type" value="Genomic_DNA"/>
</dbReference>
<dbReference type="InterPro" id="IPR001841">
    <property type="entry name" value="Znf_RING"/>
</dbReference>
<dbReference type="GO" id="GO:0016567">
    <property type="term" value="P:protein ubiquitination"/>
    <property type="evidence" value="ECO:0007669"/>
    <property type="project" value="TreeGrafter"/>
</dbReference>
<dbReference type="PROSITE" id="PS50089">
    <property type="entry name" value="ZF_RING_2"/>
    <property type="match status" value="1"/>
</dbReference>
<dbReference type="EC" id="2.3.2.27" evidence="2"/>
<evidence type="ECO:0000256" key="5">
    <source>
        <dbReference type="ARBA" id="ARBA00022833"/>
    </source>
</evidence>
<keyword evidence="3" id="KW-0479">Metal-binding</keyword>
<dbReference type="GO" id="GO:0061630">
    <property type="term" value="F:ubiquitin protein ligase activity"/>
    <property type="evidence" value="ECO:0007669"/>
    <property type="project" value="UniProtKB-EC"/>
</dbReference>
<evidence type="ECO:0000313" key="8">
    <source>
        <dbReference type="EMBL" id="PRQ51395.1"/>
    </source>
</evidence>
<reference evidence="8 9" key="1">
    <citation type="journal article" date="2018" name="Nat. Genet.">
        <title>The Rosa genome provides new insights in the design of modern roses.</title>
        <authorList>
            <person name="Bendahmane M."/>
        </authorList>
    </citation>
    <scope>NUCLEOTIDE SEQUENCE [LARGE SCALE GENOMIC DNA]</scope>
    <source>
        <strain evidence="9">cv. Old Blush</strain>
    </source>
</reference>
<name>A0A2P6RY88_ROSCH</name>
<proteinExistence type="predicted"/>
<dbReference type="SMART" id="SM00184">
    <property type="entry name" value="RING"/>
    <property type="match status" value="1"/>
</dbReference>
<feature type="domain" description="RING-type" evidence="7">
    <location>
        <begin position="164"/>
        <end position="207"/>
    </location>
</feature>
<protein>
    <recommendedName>
        <fullName evidence="2">RING-type E3 ubiquitin transferase</fullName>
        <ecNumber evidence="2">2.3.2.27</ecNumber>
    </recommendedName>
</protein>
<comment type="catalytic activity">
    <reaction evidence="1">
        <text>S-ubiquitinyl-[E2 ubiquitin-conjugating enzyme]-L-cysteine + [acceptor protein]-L-lysine = [E2 ubiquitin-conjugating enzyme]-L-cysteine + N(6)-ubiquitinyl-[acceptor protein]-L-lysine.</text>
        <dbReference type="EC" id="2.3.2.27"/>
    </reaction>
</comment>
<dbReference type="GO" id="GO:0005737">
    <property type="term" value="C:cytoplasm"/>
    <property type="evidence" value="ECO:0007669"/>
    <property type="project" value="TreeGrafter"/>
</dbReference>
<dbReference type="PANTHER" id="PTHR15710:SF243">
    <property type="entry name" value="E3 UBIQUITIN-PROTEIN LIGASE PRAJA-2 ISOFORM X1"/>
    <property type="match status" value="1"/>
</dbReference>
<dbReference type="PANTHER" id="PTHR15710">
    <property type="entry name" value="E3 UBIQUITIN-PROTEIN LIGASE PRAJA"/>
    <property type="match status" value="1"/>
</dbReference>
<dbReference type="Gramene" id="PRQ51395">
    <property type="protein sequence ID" value="PRQ51395"/>
    <property type="gene ID" value="RchiOBHm_Chr2g0143901"/>
</dbReference>
<dbReference type="Proteomes" id="UP000238479">
    <property type="component" value="Chromosome 2"/>
</dbReference>
<evidence type="ECO:0000256" key="3">
    <source>
        <dbReference type="ARBA" id="ARBA00022723"/>
    </source>
</evidence>
<sequence length="216" mass="24244">MSLETCVYRSRVFHLRSPFQLRGKDELLIILKLFRMKASRCQRTDPFTVESRTLAVATEFWVNFSSIKQSNNRSEYTQMIAGSLSSMGVPEAEHPTIIENIYLVLDVAVSPELPVIVAVWDMTCIRCSPDLVPAVPNIVVPATSSSIEEGLEEAEAIVAETPSCVICTEDLPLGDEQLINRLPCKHHFHVHCILRWLEISGVCPLCRSECSQQPYP</sequence>
<keyword evidence="5" id="KW-0862">Zinc</keyword>
<accession>A0A2P6RY88</accession>
<dbReference type="GO" id="GO:0008270">
    <property type="term" value="F:zinc ion binding"/>
    <property type="evidence" value="ECO:0007669"/>
    <property type="project" value="UniProtKB-KW"/>
</dbReference>
<evidence type="ECO:0000256" key="2">
    <source>
        <dbReference type="ARBA" id="ARBA00012483"/>
    </source>
</evidence>
<evidence type="ECO:0000256" key="4">
    <source>
        <dbReference type="ARBA" id="ARBA00022771"/>
    </source>
</evidence>
<comment type="caution">
    <text evidence="8">The sequence shown here is derived from an EMBL/GenBank/DDBJ whole genome shotgun (WGS) entry which is preliminary data.</text>
</comment>
<evidence type="ECO:0000256" key="1">
    <source>
        <dbReference type="ARBA" id="ARBA00000900"/>
    </source>
</evidence>
<evidence type="ECO:0000313" key="9">
    <source>
        <dbReference type="Proteomes" id="UP000238479"/>
    </source>
</evidence>
<organism evidence="8 9">
    <name type="scientific">Rosa chinensis</name>
    <name type="common">China rose</name>
    <dbReference type="NCBI Taxonomy" id="74649"/>
    <lineage>
        <taxon>Eukaryota</taxon>
        <taxon>Viridiplantae</taxon>
        <taxon>Streptophyta</taxon>
        <taxon>Embryophyta</taxon>
        <taxon>Tracheophyta</taxon>
        <taxon>Spermatophyta</taxon>
        <taxon>Magnoliopsida</taxon>
        <taxon>eudicotyledons</taxon>
        <taxon>Gunneridae</taxon>
        <taxon>Pentapetalae</taxon>
        <taxon>rosids</taxon>
        <taxon>fabids</taxon>
        <taxon>Rosales</taxon>
        <taxon>Rosaceae</taxon>
        <taxon>Rosoideae</taxon>
        <taxon>Rosoideae incertae sedis</taxon>
        <taxon>Rosa</taxon>
    </lineage>
</organism>
<dbReference type="Pfam" id="PF13639">
    <property type="entry name" value="zf-RING_2"/>
    <property type="match status" value="1"/>
</dbReference>
<keyword evidence="4 6" id="KW-0863">Zinc-finger</keyword>
<keyword evidence="9" id="KW-1185">Reference proteome</keyword>
<evidence type="ECO:0000256" key="6">
    <source>
        <dbReference type="PROSITE-ProRule" id="PRU00175"/>
    </source>
</evidence>
<gene>
    <name evidence="8" type="ORF">RchiOBHm_Chr2g0143901</name>
</gene>
<dbReference type="OMA" id="HELCILR"/>